<sequence>MNKIILALDVCNLKKAEKLVKETSSCIDVYKVGPILFLRFGREIVKMIKDRGKEVFLDLKFHDIPATVKRSVESAKELGVFSLTVHSTGGEEMLKAAASVENRPRIWAVTVLTSQITVPQEVIKRAKLAKTCGIDGVISSPLEIGLIKKECGKEFNVITPGIRLAKTDDDQKRVLTPEAAVKEGADFIVIGRPILEAVNPAEAAKSIYGSIIKIKYEIFNRKNK</sequence>
<feature type="binding site" evidence="10">
    <location>
        <position position="191"/>
    </location>
    <ligand>
        <name>substrate</name>
    </ligand>
</feature>
<evidence type="ECO:0000256" key="6">
    <source>
        <dbReference type="ARBA" id="ARBA00022975"/>
    </source>
</evidence>
<organism evidence="13 14">
    <name type="scientific">Endomicrobium trichonymphae</name>
    <dbReference type="NCBI Taxonomy" id="1408204"/>
    <lineage>
        <taxon>Bacteria</taxon>
        <taxon>Pseudomonadati</taxon>
        <taxon>Elusimicrobiota</taxon>
        <taxon>Endomicrobiia</taxon>
        <taxon>Endomicrobiales</taxon>
        <taxon>Endomicrobiaceae</taxon>
        <taxon>Candidatus Endomicrobiellum</taxon>
    </lineage>
</organism>
<evidence type="ECO:0000256" key="9">
    <source>
        <dbReference type="PIRSR" id="PIRSR614732-1"/>
    </source>
</evidence>
<accession>A0A1E5IHS9</accession>
<evidence type="ECO:0000313" key="14">
    <source>
        <dbReference type="Proteomes" id="UP000095237"/>
    </source>
</evidence>
<protein>
    <recommendedName>
        <fullName evidence="4 11">Orotidine 5'-phosphate decarboxylase</fullName>
        <ecNumber evidence="3 11">4.1.1.23</ecNumber>
    </recommendedName>
</protein>
<dbReference type="PANTHER" id="PTHR32119:SF2">
    <property type="entry name" value="OROTIDINE 5'-PHOSPHATE DECARBOXYLASE"/>
    <property type="match status" value="1"/>
</dbReference>
<feature type="active site" description="For OMPdecase activity" evidence="9">
    <location>
        <position position="58"/>
    </location>
</feature>
<comment type="catalytic activity">
    <reaction evidence="8 11">
        <text>orotidine 5'-phosphate + H(+) = UMP + CO2</text>
        <dbReference type="Rhea" id="RHEA:11596"/>
        <dbReference type="ChEBI" id="CHEBI:15378"/>
        <dbReference type="ChEBI" id="CHEBI:16526"/>
        <dbReference type="ChEBI" id="CHEBI:57538"/>
        <dbReference type="ChEBI" id="CHEBI:57865"/>
        <dbReference type="EC" id="4.1.1.23"/>
    </reaction>
</comment>
<feature type="binding site" evidence="10">
    <location>
        <position position="163"/>
    </location>
    <ligand>
        <name>substrate</name>
    </ligand>
</feature>
<evidence type="ECO:0000256" key="3">
    <source>
        <dbReference type="ARBA" id="ARBA00012321"/>
    </source>
</evidence>
<comment type="function">
    <text evidence="1">Catalyzes the decarboxylation of orotidine 5'-monophosphate (OMP) to uridine 5'-monophosphate (UMP).</text>
</comment>
<dbReference type="AlphaFoldDB" id="A0A1E5IHS9"/>
<dbReference type="GO" id="GO:0004590">
    <property type="term" value="F:orotidine-5'-phosphate decarboxylase activity"/>
    <property type="evidence" value="ECO:0007669"/>
    <property type="project" value="UniProtKB-EC"/>
</dbReference>
<evidence type="ECO:0000256" key="1">
    <source>
        <dbReference type="ARBA" id="ARBA00002356"/>
    </source>
</evidence>
<comment type="pathway">
    <text evidence="2 11">Pyrimidine metabolism; UMP biosynthesis via de novo pathway; UMP from orotate: step 2/2.</text>
</comment>
<dbReference type="InterPro" id="IPR013785">
    <property type="entry name" value="Aldolase_TIM"/>
</dbReference>
<reference evidence="13 14" key="1">
    <citation type="submission" date="2015-11" db="EMBL/GenBank/DDBJ databases">
        <title>Evidence for parallel genomic evolution in an endosymbiosis of termite gut flagellates.</title>
        <authorList>
            <person name="Zheng H."/>
        </authorList>
    </citation>
    <scope>NUCLEOTIDE SEQUENCE [LARGE SCALE GENOMIC DNA]</scope>
    <source>
        <strain evidence="13 14">CET450</strain>
    </source>
</reference>
<dbReference type="SUPFAM" id="SSF51366">
    <property type="entry name" value="Ribulose-phoshate binding barrel"/>
    <property type="match status" value="1"/>
</dbReference>
<dbReference type="EC" id="4.1.1.23" evidence="3 11"/>
<dbReference type="PANTHER" id="PTHR32119">
    <property type="entry name" value="OROTIDINE 5'-PHOSPHATE DECARBOXYLASE"/>
    <property type="match status" value="1"/>
</dbReference>
<feature type="binding site" evidence="10">
    <location>
        <position position="113"/>
    </location>
    <ligand>
        <name>substrate</name>
    </ligand>
</feature>
<feature type="active site" description="For OMPdecase activity" evidence="9">
    <location>
        <position position="60"/>
    </location>
</feature>
<dbReference type="GO" id="GO:0044205">
    <property type="term" value="P:'de novo' UMP biosynthetic process"/>
    <property type="evidence" value="ECO:0007669"/>
    <property type="project" value="UniProtKB-UniPathway"/>
</dbReference>
<evidence type="ECO:0000256" key="11">
    <source>
        <dbReference type="RuleBase" id="RU000512"/>
    </source>
</evidence>
<dbReference type="Gene3D" id="3.20.20.70">
    <property type="entry name" value="Aldolase class I"/>
    <property type="match status" value="1"/>
</dbReference>
<dbReference type="EMBL" id="LNVX01000508">
    <property type="protein sequence ID" value="OEG69981.1"/>
    <property type="molecule type" value="Genomic_DNA"/>
</dbReference>
<keyword evidence="7 11" id="KW-0456">Lyase</keyword>
<dbReference type="InterPro" id="IPR011060">
    <property type="entry name" value="RibuloseP-bd_barrel"/>
</dbReference>
<dbReference type="NCBIfam" id="NF001273">
    <property type="entry name" value="PRK00230.1"/>
    <property type="match status" value="1"/>
</dbReference>
<dbReference type="PROSITE" id="PS00156">
    <property type="entry name" value="OMPDECASE"/>
    <property type="match status" value="1"/>
</dbReference>
<feature type="binding site" evidence="10">
    <location>
        <position position="31"/>
    </location>
    <ligand>
        <name>substrate</name>
    </ligand>
</feature>
<feature type="active site" description="For OMPdecase activity" evidence="9">
    <location>
        <position position="63"/>
    </location>
</feature>
<evidence type="ECO:0000256" key="2">
    <source>
        <dbReference type="ARBA" id="ARBA00004861"/>
    </source>
</evidence>
<dbReference type="NCBIfam" id="TIGR01740">
    <property type="entry name" value="pyrF"/>
    <property type="match status" value="1"/>
</dbReference>
<dbReference type="GO" id="GO:0006207">
    <property type="term" value="P:'de novo' pyrimidine nucleobase biosynthetic process"/>
    <property type="evidence" value="ECO:0007669"/>
    <property type="project" value="InterPro"/>
</dbReference>
<dbReference type="CDD" id="cd04725">
    <property type="entry name" value="OMP_decarboxylase_like"/>
    <property type="match status" value="1"/>
</dbReference>
<feature type="binding site" evidence="10">
    <location>
        <position position="171"/>
    </location>
    <ligand>
        <name>substrate</name>
    </ligand>
</feature>
<keyword evidence="6 11" id="KW-0665">Pyrimidine biosynthesis</keyword>
<name>A0A1E5IHS9_ENDTX</name>
<dbReference type="Pfam" id="PF00215">
    <property type="entry name" value="OMPdecase"/>
    <property type="match status" value="1"/>
</dbReference>
<keyword evidence="5 11" id="KW-0210">Decarboxylase</keyword>
<proteinExistence type="inferred from homology"/>
<evidence type="ECO:0000256" key="4">
    <source>
        <dbReference type="ARBA" id="ARBA00021923"/>
    </source>
</evidence>
<evidence type="ECO:0000256" key="5">
    <source>
        <dbReference type="ARBA" id="ARBA00022793"/>
    </source>
</evidence>
<keyword evidence="14" id="KW-1185">Reference proteome</keyword>
<dbReference type="Proteomes" id="UP000095237">
    <property type="component" value="Unassembled WGS sequence"/>
</dbReference>
<feature type="domain" description="Orotidine 5'-phosphate decarboxylase" evidence="12">
    <location>
        <begin position="3"/>
        <end position="207"/>
    </location>
</feature>
<comment type="caution">
    <text evidence="13">The sequence shown here is derived from an EMBL/GenBank/DDBJ whole genome shotgun (WGS) entry which is preliminary data.</text>
</comment>
<dbReference type="SMART" id="SM00934">
    <property type="entry name" value="OMPdecase"/>
    <property type="match status" value="1"/>
</dbReference>
<gene>
    <name evidence="13" type="ORF">ATZ36_01725</name>
</gene>
<evidence type="ECO:0000256" key="10">
    <source>
        <dbReference type="PIRSR" id="PIRSR614732-2"/>
    </source>
</evidence>
<dbReference type="UniPathway" id="UPA00070">
    <property type="reaction ID" value="UER00120"/>
</dbReference>
<evidence type="ECO:0000313" key="13">
    <source>
        <dbReference type="EMBL" id="OEG69981.1"/>
    </source>
</evidence>
<dbReference type="GO" id="GO:0005829">
    <property type="term" value="C:cytosol"/>
    <property type="evidence" value="ECO:0007669"/>
    <property type="project" value="TreeGrafter"/>
</dbReference>
<evidence type="ECO:0000256" key="7">
    <source>
        <dbReference type="ARBA" id="ARBA00023239"/>
    </source>
</evidence>
<dbReference type="InterPro" id="IPR001754">
    <property type="entry name" value="OMPdeCOase_dom"/>
</dbReference>
<dbReference type="InterPro" id="IPR014732">
    <property type="entry name" value="OMPdecase"/>
</dbReference>
<dbReference type="InterPro" id="IPR018089">
    <property type="entry name" value="OMPdecase_AS"/>
</dbReference>
<evidence type="ECO:0000256" key="8">
    <source>
        <dbReference type="ARBA" id="ARBA00049157"/>
    </source>
</evidence>
<feature type="binding site" evidence="10">
    <location>
        <position position="192"/>
    </location>
    <ligand>
        <name>substrate</name>
    </ligand>
</feature>
<evidence type="ECO:0000259" key="12">
    <source>
        <dbReference type="SMART" id="SM00934"/>
    </source>
</evidence>
<feature type="binding site" evidence="10">
    <location>
        <position position="9"/>
    </location>
    <ligand>
        <name>substrate</name>
    </ligand>
</feature>
<comment type="similarity">
    <text evidence="11">Belongs to the OMP decarboxylase family.</text>
</comment>